<accession>A0A8S4DQG1</accession>
<keyword evidence="2" id="KW-0282">Flagellum</keyword>
<dbReference type="AlphaFoldDB" id="A0A8S4DQG1"/>
<feature type="coiled-coil region" evidence="5">
    <location>
        <begin position="51"/>
        <end position="152"/>
    </location>
</feature>
<comment type="caution">
    <text evidence="6">The sequence shown here is derived from an EMBL/GenBank/DDBJ whole genome shotgun (WGS) entry which is preliminary data.</text>
</comment>
<dbReference type="GO" id="GO:0060285">
    <property type="term" value="P:cilium-dependent cell motility"/>
    <property type="evidence" value="ECO:0007669"/>
    <property type="project" value="TreeGrafter"/>
</dbReference>
<gene>
    <name evidence="6" type="ORF">PLXY2_LOCUS2825</name>
</gene>
<keyword evidence="7" id="KW-1185">Reference proteome</keyword>
<dbReference type="EMBL" id="CAJHNJ030000007">
    <property type="protein sequence ID" value="CAG9102947.1"/>
    <property type="molecule type" value="Genomic_DNA"/>
</dbReference>
<organism evidence="6 7">
    <name type="scientific">Plutella xylostella</name>
    <name type="common">Diamondback moth</name>
    <name type="synonym">Plutella maculipennis</name>
    <dbReference type="NCBI Taxonomy" id="51655"/>
    <lineage>
        <taxon>Eukaryota</taxon>
        <taxon>Metazoa</taxon>
        <taxon>Ecdysozoa</taxon>
        <taxon>Arthropoda</taxon>
        <taxon>Hexapoda</taxon>
        <taxon>Insecta</taxon>
        <taxon>Pterygota</taxon>
        <taxon>Neoptera</taxon>
        <taxon>Endopterygota</taxon>
        <taxon>Lepidoptera</taxon>
        <taxon>Glossata</taxon>
        <taxon>Ditrysia</taxon>
        <taxon>Yponomeutoidea</taxon>
        <taxon>Plutellidae</taxon>
        <taxon>Plutella</taxon>
    </lineage>
</organism>
<proteinExistence type="predicted"/>
<evidence type="ECO:0000313" key="6">
    <source>
        <dbReference type="EMBL" id="CAG9102947.1"/>
    </source>
</evidence>
<comment type="subcellular location">
    <subcellularLocation>
        <location evidence="1">Cytoplasm</location>
        <location evidence="1">Cytoskeleton</location>
        <location evidence="1">Flagellum axoneme</location>
    </subcellularLocation>
</comment>
<evidence type="ECO:0000256" key="3">
    <source>
        <dbReference type="ARBA" id="ARBA00023069"/>
    </source>
</evidence>
<evidence type="ECO:0000256" key="2">
    <source>
        <dbReference type="ARBA" id="ARBA00022846"/>
    </source>
</evidence>
<name>A0A8S4DQG1_PLUXY</name>
<keyword evidence="4" id="KW-0966">Cell projection</keyword>
<keyword evidence="5" id="KW-0175">Coiled coil</keyword>
<evidence type="ECO:0000256" key="1">
    <source>
        <dbReference type="ARBA" id="ARBA00004611"/>
    </source>
</evidence>
<evidence type="ECO:0000313" key="7">
    <source>
        <dbReference type="Proteomes" id="UP000653454"/>
    </source>
</evidence>
<dbReference type="PANTHER" id="PTHR21625:SF0">
    <property type="entry name" value="DYNEIN REGULATORY COMPLEX SUBUNIT 2"/>
    <property type="match status" value="1"/>
</dbReference>
<sequence length="302" mass="35260">MRQLLAPAEQLIEACWSRLRGVYSGFLQQHQPVAAHYQLLVEKDDFYQRDIARNERQIQRATKLLVTLQKEYQRTVTASSVKLQRLVTRKEELARRYWQLKRDCKSAGSRGDDRLVVLVEVSQGVVERMEDLKRKLEKIQQLAEICSKFEKEEDREVMGQSDDDNGGVVLYDHLDDAMAKECTEYSKMDKFMLKMNHVKVQALCLKAEKTKLSKENIQLKHYIKKYLTELALKNEKDRPTTVKVQSGINKAEMPKILRPVTCIEGAVCNAVMHEKRMKILEKKNLEFGGIRAYPRMQNWMHS</sequence>
<dbReference type="PANTHER" id="PTHR21625">
    <property type="entry name" value="NYD-SP28 PROTEIN"/>
    <property type="match status" value="1"/>
</dbReference>
<dbReference type="InterPro" id="IPR039750">
    <property type="entry name" value="DRC1/DRC2"/>
</dbReference>
<dbReference type="GO" id="GO:0070286">
    <property type="term" value="P:axonemal dynein complex assembly"/>
    <property type="evidence" value="ECO:0007669"/>
    <property type="project" value="InterPro"/>
</dbReference>
<keyword evidence="3" id="KW-0969">Cilium</keyword>
<dbReference type="GO" id="GO:0005858">
    <property type="term" value="C:axonemal dynein complex"/>
    <property type="evidence" value="ECO:0007669"/>
    <property type="project" value="InterPro"/>
</dbReference>
<dbReference type="GO" id="GO:0003352">
    <property type="term" value="P:regulation of cilium movement"/>
    <property type="evidence" value="ECO:0007669"/>
    <property type="project" value="TreeGrafter"/>
</dbReference>
<evidence type="ECO:0000256" key="4">
    <source>
        <dbReference type="ARBA" id="ARBA00023273"/>
    </source>
</evidence>
<evidence type="ECO:0000256" key="5">
    <source>
        <dbReference type="SAM" id="Coils"/>
    </source>
</evidence>
<reference evidence="6" key="1">
    <citation type="submission" date="2020-11" db="EMBL/GenBank/DDBJ databases">
        <authorList>
            <person name="Whiteford S."/>
        </authorList>
    </citation>
    <scope>NUCLEOTIDE SEQUENCE</scope>
</reference>
<dbReference type="Proteomes" id="UP000653454">
    <property type="component" value="Unassembled WGS sequence"/>
</dbReference>
<protein>
    <submittedName>
        <fullName evidence="6">(diamondback moth) hypothetical protein</fullName>
    </submittedName>
</protein>